<name>A0ABU6V1W9_9FABA</name>
<organism evidence="2 3">
    <name type="scientific">Stylosanthes scabra</name>
    <dbReference type="NCBI Taxonomy" id="79078"/>
    <lineage>
        <taxon>Eukaryota</taxon>
        <taxon>Viridiplantae</taxon>
        <taxon>Streptophyta</taxon>
        <taxon>Embryophyta</taxon>
        <taxon>Tracheophyta</taxon>
        <taxon>Spermatophyta</taxon>
        <taxon>Magnoliopsida</taxon>
        <taxon>eudicotyledons</taxon>
        <taxon>Gunneridae</taxon>
        <taxon>Pentapetalae</taxon>
        <taxon>rosids</taxon>
        <taxon>fabids</taxon>
        <taxon>Fabales</taxon>
        <taxon>Fabaceae</taxon>
        <taxon>Papilionoideae</taxon>
        <taxon>50 kb inversion clade</taxon>
        <taxon>dalbergioids sensu lato</taxon>
        <taxon>Dalbergieae</taxon>
        <taxon>Pterocarpus clade</taxon>
        <taxon>Stylosanthes</taxon>
    </lineage>
</organism>
<feature type="region of interest" description="Disordered" evidence="1">
    <location>
        <begin position="274"/>
        <end position="318"/>
    </location>
</feature>
<feature type="compositionally biased region" description="Polar residues" evidence="1">
    <location>
        <begin position="124"/>
        <end position="143"/>
    </location>
</feature>
<evidence type="ECO:0000313" key="2">
    <source>
        <dbReference type="EMBL" id="MED6165903.1"/>
    </source>
</evidence>
<evidence type="ECO:0000313" key="3">
    <source>
        <dbReference type="Proteomes" id="UP001341840"/>
    </source>
</evidence>
<sequence>MEITNHDKGKRVIDEPGDPFGPWIVVQCATHGRSAKKAGEGTSSGANGNDGRKKKAHSAGTRFAILSNDDPNGSDHPQNITENVPSRETSPQAHQASHTLRPNKNSTSRPIQENSKQHTKKKNQSQPTKEPIKHTSNPTSNTNPQPTQDPSPQPTDDTIQNQHQKTNLPSSLNQGTTTNTYPFATAPLPPPQPHPHLQPQPPSSIGPEFSTNPSEHPTPTMELSSVPDTFLMEEDGNFNPDPEPPDLHSIPTEIMMEAVLQHEPRMENPEIDNAYMESEVVSEKDTSDSDDEDDEFSEDEESTSLDGTTRNASVTGGITGGFCGGRYRRILEGNYRWI</sequence>
<feature type="compositionally biased region" description="Acidic residues" evidence="1">
    <location>
        <begin position="288"/>
        <end position="303"/>
    </location>
</feature>
<comment type="caution">
    <text evidence="2">The sequence shown here is derived from an EMBL/GenBank/DDBJ whole genome shotgun (WGS) entry which is preliminary data.</text>
</comment>
<feature type="compositionally biased region" description="Polar residues" evidence="1">
    <location>
        <begin position="159"/>
        <end position="182"/>
    </location>
</feature>
<feature type="compositionally biased region" description="Polar residues" evidence="1">
    <location>
        <begin position="209"/>
        <end position="223"/>
    </location>
</feature>
<feature type="region of interest" description="Disordered" evidence="1">
    <location>
        <begin position="1"/>
        <end position="223"/>
    </location>
</feature>
<feature type="compositionally biased region" description="Polar residues" evidence="1">
    <location>
        <begin position="305"/>
        <end position="314"/>
    </location>
</feature>
<dbReference type="Proteomes" id="UP001341840">
    <property type="component" value="Unassembled WGS sequence"/>
</dbReference>
<dbReference type="EMBL" id="JASCZI010124321">
    <property type="protein sequence ID" value="MED6165903.1"/>
    <property type="molecule type" value="Genomic_DNA"/>
</dbReference>
<protein>
    <submittedName>
        <fullName evidence="2">Uncharacterized protein</fullName>
    </submittedName>
</protein>
<reference evidence="2 3" key="1">
    <citation type="journal article" date="2023" name="Plants (Basel)">
        <title>Bridging the Gap: Combining Genomics and Transcriptomics Approaches to Understand Stylosanthes scabra, an Orphan Legume from the Brazilian Caatinga.</title>
        <authorList>
            <person name="Ferreira-Neto J.R.C."/>
            <person name="da Silva M.D."/>
            <person name="Binneck E."/>
            <person name="de Melo N.F."/>
            <person name="da Silva R.H."/>
            <person name="de Melo A.L.T.M."/>
            <person name="Pandolfi V."/>
            <person name="Bustamante F.O."/>
            <person name="Brasileiro-Vidal A.C."/>
            <person name="Benko-Iseppon A.M."/>
        </authorList>
    </citation>
    <scope>NUCLEOTIDE SEQUENCE [LARGE SCALE GENOMIC DNA]</scope>
    <source>
        <tissue evidence="2">Leaves</tissue>
    </source>
</reference>
<feature type="compositionally biased region" description="Polar residues" evidence="1">
    <location>
        <begin position="69"/>
        <end position="114"/>
    </location>
</feature>
<keyword evidence="3" id="KW-1185">Reference proteome</keyword>
<feature type="compositionally biased region" description="Basic and acidic residues" evidence="1">
    <location>
        <begin position="1"/>
        <end position="14"/>
    </location>
</feature>
<feature type="compositionally biased region" description="Pro residues" evidence="1">
    <location>
        <begin position="187"/>
        <end position="204"/>
    </location>
</feature>
<proteinExistence type="predicted"/>
<accession>A0ABU6V1W9</accession>
<gene>
    <name evidence="2" type="ORF">PIB30_103989</name>
</gene>
<evidence type="ECO:0000256" key="1">
    <source>
        <dbReference type="SAM" id="MobiDB-lite"/>
    </source>
</evidence>